<gene>
    <name evidence="1" type="primary">LOC101115436</name>
</gene>
<dbReference type="Ensembl" id="ENSOART00020030379.2">
    <property type="protein sequence ID" value="ENSOARP00020025105.2"/>
    <property type="gene ID" value="ENSOARG00020019743.2"/>
</dbReference>
<reference evidence="1" key="3">
    <citation type="submission" date="2025-09" db="UniProtKB">
        <authorList>
            <consortium name="Ensembl"/>
        </authorList>
    </citation>
    <scope>IDENTIFICATION</scope>
</reference>
<reference evidence="1" key="2">
    <citation type="submission" date="2025-08" db="UniProtKB">
        <authorList>
            <consortium name="Ensembl"/>
        </authorList>
    </citation>
    <scope>IDENTIFICATION</scope>
</reference>
<reference evidence="1" key="1">
    <citation type="submission" date="2020-11" db="EMBL/GenBank/DDBJ databases">
        <authorList>
            <person name="Davenport K.M."/>
            <person name="Bickhart D.M."/>
            <person name="Smith T.P.L."/>
            <person name="Murdoch B.M."/>
            <person name="Rosen B.D."/>
        </authorList>
    </citation>
    <scope>NUCLEOTIDE SEQUENCE [LARGE SCALE GENOMIC DNA]</scope>
    <source>
        <strain evidence="1">OAR_USU_Benz2616</strain>
    </source>
</reference>
<evidence type="ECO:0000313" key="1">
    <source>
        <dbReference type="Ensembl" id="ENSOARP00020025105.2"/>
    </source>
</evidence>
<protein>
    <submittedName>
        <fullName evidence="1">Uncharacterized protein</fullName>
    </submittedName>
</protein>
<proteinExistence type="predicted"/>
<organism evidence="1">
    <name type="scientific">Ovis aries</name>
    <name type="common">Sheep</name>
    <dbReference type="NCBI Taxonomy" id="9940"/>
    <lineage>
        <taxon>Eukaryota</taxon>
        <taxon>Metazoa</taxon>
        <taxon>Chordata</taxon>
        <taxon>Craniata</taxon>
        <taxon>Vertebrata</taxon>
        <taxon>Euteleostomi</taxon>
        <taxon>Mammalia</taxon>
        <taxon>Eutheria</taxon>
        <taxon>Laurasiatheria</taxon>
        <taxon>Artiodactyla</taxon>
        <taxon>Ruminantia</taxon>
        <taxon>Pecora</taxon>
        <taxon>Bovidae</taxon>
        <taxon>Caprinae</taxon>
        <taxon>Ovis</taxon>
    </lineage>
</organism>
<sequence>MESSDSDDEEDRVSVRHRGQIDRLAQEDDYYPFVSDLSEEDYILMRDNNLLGPLGESTEEELQKRLQITKENLRQNSDENTDRGDASDNESSEDSLLDWLTTSRQTENVTSEQKENQSWREESEISANSDELRFGLESNLECDDENSNPENEYVASAKLPRREDTEDSQRQVENPQSESLFTTASASEHDTMETLMEVPPTRSQRRPRSRSPDSRRTRARTDSWTPPRTLWELFQRMNEDIPSQTFKQPLISENDTFSRTGHEETLRQQMSGHELQNRGLIETSRMRNAVPGECYSDTMGSSESWEVRVTNPTRPFSPCPVNCPACSQRYREVSRTQLTSDLPNNTTTSESEQEERVPMSSDSDEANERAYANTIRNSIHRILNTSLIVNTSLSTSASGIMSVTTQTILCQTMTVFSDSSNLMDSGSISEHSVSRPSESMGRAQTPNERRGPNGSDRRPGSASNASYDSDSNSEISSPMFEDSEERSSSTGFSETGQENGRMTPIIDDDSDSGSSLNLEQFLLLHEADPHQPTGLSELQINNLPLRFSEEEDATKICTICITEYTAGNMLRILPCSHEYHYQCIDQWLAEHSTCPICRGPVVDHSEADDPM</sequence>
<accession>A0AC11C7Q9</accession>
<name>A0AC11C7Q9_SHEEP</name>